<comment type="pathway">
    <text evidence="2">Secondary metabolite metabolism; quinolate metabolism.</text>
</comment>
<dbReference type="PANTHER" id="PTHR21240:SF28">
    <property type="entry name" value="ISO-OROTATE DECARBOXYLASE (EUROFUNG)"/>
    <property type="match status" value="1"/>
</dbReference>
<comment type="caution">
    <text evidence="4">The sequence shown here is derived from an EMBL/GenBank/DDBJ whole genome shotgun (WGS) entry which is preliminary data.</text>
</comment>
<evidence type="ECO:0000313" key="5">
    <source>
        <dbReference type="Proteomes" id="UP001174909"/>
    </source>
</evidence>
<evidence type="ECO:0000259" key="3">
    <source>
        <dbReference type="Pfam" id="PF04909"/>
    </source>
</evidence>
<dbReference type="GO" id="GO:0019748">
    <property type="term" value="P:secondary metabolic process"/>
    <property type="evidence" value="ECO:0007669"/>
    <property type="project" value="TreeGrafter"/>
</dbReference>
<dbReference type="SUPFAM" id="SSF51556">
    <property type="entry name" value="Metallo-dependent hydrolases"/>
    <property type="match status" value="1"/>
</dbReference>
<keyword evidence="1 2" id="KW-0456">Lyase</keyword>
<comment type="catalytic activity">
    <reaction evidence="2">
        <text>2-amino-3-carboxymuconate 6-semialdehyde + H(+) = 2-aminomuconate 6-semialdehyde + CO2</text>
        <dbReference type="Rhea" id="RHEA:16557"/>
        <dbReference type="ChEBI" id="CHEBI:15378"/>
        <dbReference type="ChEBI" id="CHEBI:16526"/>
        <dbReference type="ChEBI" id="CHEBI:77634"/>
        <dbReference type="ChEBI" id="CHEBI:77803"/>
        <dbReference type="EC" id="4.1.1.45"/>
    </reaction>
</comment>
<dbReference type="InterPro" id="IPR032465">
    <property type="entry name" value="ACMSD"/>
</dbReference>
<dbReference type="Gene3D" id="3.20.20.140">
    <property type="entry name" value="Metal-dependent hydrolases"/>
    <property type="match status" value="1"/>
</dbReference>
<dbReference type="Pfam" id="PF04909">
    <property type="entry name" value="Amidohydro_2"/>
    <property type="match status" value="1"/>
</dbReference>
<accession>A0AA35WCR8</accession>
<name>A0AA35WCR8_GEOBA</name>
<dbReference type="Proteomes" id="UP001174909">
    <property type="component" value="Unassembled WGS sequence"/>
</dbReference>
<comment type="similarity">
    <text evidence="2">Belongs to the metallo-dependent hydrolases superfamily.</text>
</comment>
<evidence type="ECO:0000256" key="1">
    <source>
        <dbReference type="ARBA" id="ARBA00023239"/>
    </source>
</evidence>
<reference evidence="4" key="1">
    <citation type="submission" date="2023-03" db="EMBL/GenBank/DDBJ databases">
        <authorList>
            <person name="Steffen K."/>
            <person name="Cardenas P."/>
        </authorList>
    </citation>
    <scope>NUCLEOTIDE SEQUENCE</scope>
</reference>
<comment type="function">
    <text evidence="2">Converts alpha-amino-beta-carboxymuconate-epsilon-semialdehyde (ACMS) to alpha-aminomuconate semialdehyde (AMS).</text>
</comment>
<sequence>MRVGPRNSWTPEQRIADMDSLGVDVHVVSTFSFYYYYERDPQVILPMHRECNDEVYQMTVDHPDRFKGMAIIPMQDVKLAVQELDRCVNGMGFVGAMIDDHVNGKTYDDPEFLPLWKAAEEMGAVMLVHQQGGQTLVRDRNPNYHLHNTIGNLVDRAVTFASFVFGGVMDACPDLRVCLCHGGGYTCFGAGRMDRGWQVRSEARVNINQPPSSYLDRFYYDCLTHSEPALRMLIDAVGIDKVLFGTDWPADMAIDWPVSWVLGLESLTMEEKEAILYKNMERLLGI</sequence>
<feature type="domain" description="Amidohydrolase-related" evidence="3">
    <location>
        <begin position="4"/>
        <end position="286"/>
    </location>
</feature>
<dbReference type="InterPro" id="IPR032466">
    <property type="entry name" value="Metal_Hydrolase"/>
</dbReference>
<dbReference type="InterPro" id="IPR006680">
    <property type="entry name" value="Amidohydro-rel"/>
</dbReference>
<organism evidence="4 5">
    <name type="scientific">Geodia barretti</name>
    <name type="common">Barrett's horny sponge</name>
    <dbReference type="NCBI Taxonomy" id="519541"/>
    <lineage>
        <taxon>Eukaryota</taxon>
        <taxon>Metazoa</taxon>
        <taxon>Porifera</taxon>
        <taxon>Demospongiae</taxon>
        <taxon>Heteroscleromorpha</taxon>
        <taxon>Tetractinellida</taxon>
        <taxon>Astrophorina</taxon>
        <taxon>Geodiidae</taxon>
        <taxon>Geodia</taxon>
    </lineage>
</organism>
<keyword evidence="5" id="KW-1185">Reference proteome</keyword>
<dbReference type="GO" id="GO:0005829">
    <property type="term" value="C:cytosol"/>
    <property type="evidence" value="ECO:0007669"/>
    <property type="project" value="UniProtKB-UniRule"/>
</dbReference>
<comment type="subunit">
    <text evidence="2">Monomer.</text>
</comment>
<evidence type="ECO:0000313" key="4">
    <source>
        <dbReference type="EMBL" id="CAI8012491.1"/>
    </source>
</evidence>
<proteinExistence type="inferred from homology"/>
<dbReference type="EC" id="4.1.1.45" evidence="2"/>
<dbReference type="EMBL" id="CASHTH010001184">
    <property type="protein sequence ID" value="CAI8012491.1"/>
    <property type="molecule type" value="Genomic_DNA"/>
</dbReference>
<dbReference type="AlphaFoldDB" id="A0AA35WCR8"/>
<gene>
    <name evidence="4" type="ORF">GBAR_LOCUS8017</name>
</gene>
<dbReference type="GO" id="GO:1904985">
    <property type="term" value="P:negative regulation of quinolinate biosynthetic process"/>
    <property type="evidence" value="ECO:0007669"/>
    <property type="project" value="UniProtKB-UniRule"/>
</dbReference>
<dbReference type="PANTHER" id="PTHR21240">
    <property type="entry name" value="2-AMINO-3-CARBOXYLMUCONATE-6-SEMIALDEHYDE DECARBOXYLASE"/>
    <property type="match status" value="1"/>
</dbReference>
<evidence type="ECO:0000256" key="2">
    <source>
        <dbReference type="RuleBase" id="RU366045"/>
    </source>
</evidence>
<keyword evidence="2" id="KW-0210">Decarboxylase</keyword>
<protein>
    <recommendedName>
        <fullName evidence="2">2-amino-3-carboxymuconate-6-semialdehyde decarboxylase</fullName>
        <ecNumber evidence="2">4.1.1.45</ecNumber>
    </recommendedName>
    <alternativeName>
        <fullName evidence="2">Picolinate carboxylase</fullName>
    </alternativeName>
</protein>
<dbReference type="GO" id="GO:0001760">
    <property type="term" value="F:aminocarboxymuconate-semialdehyde decarboxylase activity"/>
    <property type="evidence" value="ECO:0007669"/>
    <property type="project" value="UniProtKB-UniRule"/>
</dbReference>
<dbReference type="GO" id="GO:0016787">
    <property type="term" value="F:hydrolase activity"/>
    <property type="evidence" value="ECO:0007669"/>
    <property type="project" value="InterPro"/>
</dbReference>